<evidence type="ECO:0000313" key="15">
    <source>
        <dbReference type="EMBL" id="KAK9921357.1"/>
    </source>
</evidence>
<dbReference type="Pfam" id="PF13181">
    <property type="entry name" value="TPR_8"/>
    <property type="match status" value="2"/>
</dbReference>
<comment type="pathway">
    <text evidence="2">Protein modification; protein glycosylation.</text>
</comment>
<feature type="domain" description="O-GlcNAc transferase C-terminal" evidence="14">
    <location>
        <begin position="484"/>
        <end position="638"/>
    </location>
</feature>
<reference evidence="15 16" key="1">
    <citation type="journal article" date="2023" name="G3 (Bethesda)">
        <title>A chromosome-length genome assembly and annotation of blackberry (Rubus argutus, cv. 'Hillquist').</title>
        <authorList>
            <person name="Bruna T."/>
            <person name="Aryal R."/>
            <person name="Dudchenko O."/>
            <person name="Sargent D.J."/>
            <person name="Mead D."/>
            <person name="Buti M."/>
            <person name="Cavallini A."/>
            <person name="Hytonen T."/>
            <person name="Andres J."/>
            <person name="Pham M."/>
            <person name="Weisz D."/>
            <person name="Mascagni F."/>
            <person name="Usai G."/>
            <person name="Natali L."/>
            <person name="Bassil N."/>
            <person name="Fernandez G.E."/>
            <person name="Lomsadze A."/>
            <person name="Armour M."/>
            <person name="Olukolu B."/>
            <person name="Poorten T."/>
            <person name="Britton C."/>
            <person name="Davik J."/>
            <person name="Ashrafi H."/>
            <person name="Aiden E.L."/>
            <person name="Borodovsky M."/>
            <person name="Worthington M."/>
        </authorList>
    </citation>
    <scope>NUCLEOTIDE SEQUENCE [LARGE SCALE GENOMIC DNA]</scope>
    <source>
        <strain evidence="15">PI 553951</strain>
    </source>
</reference>
<feature type="repeat" description="TPR" evidence="12">
    <location>
        <begin position="157"/>
        <end position="190"/>
    </location>
</feature>
<evidence type="ECO:0000256" key="6">
    <source>
        <dbReference type="ARBA" id="ARBA00022676"/>
    </source>
</evidence>
<evidence type="ECO:0000256" key="9">
    <source>
        <dbReference type="ARBA" id="ARBA00022803"/>
    </source>
</evidence>
<evidence type="ECO:0000256" key="3">
    <source>
        <dbReference type="ARBA" id="ARBA00005386"/>
    </source>
</evidence>
<protein>
    <recommendedName>
        <fullName evidence="5">Probable UDP-N-acetylglucosamine--peptide N-acetylglucosaminyltransferase SPINDLY</fullName>
        <ecNumber evidence="4">2.4.1.255</ecNumber>
    </recommendedName>
</protein>
<dbReference type="Pfam" id="PF13374">
    <property type="entry name" value="TPR_10"/>
    <property type="match status" value="1"/>
</dbReference>
<dbReference type="GO" id="GO:0097363">
    <property type="term" value="F:protein O-acetylglucosaminyltransferase activity"/>
    <property type="evidence" value="ECO:0007669"/>
    <property type="project" value="UniProtKB-EC"/>
</dbReference>
<evidence type="ECO:0000313" key="16">
    <source>
        <dbReference type="Proteomes" id="UP001457282"/>
    </source>
</evidence>
<dbReference type="SUPFAM" id="SSF48452">
    <property type="entry name" value="TPR-like"/>
    <property type="match status" value="3"/>
</dbReference>
<dbReference type="Pfam" id="PF13844">
    <property type="entry name" value="Glyco_transf_41"/>
    <property type="match status" value="2"/>
</dbReference>
<feature type="region of interest" description="Disordered" evidence="13">
    <location>
        <begin position="888"/>
        <end position="913"/>
    </location>
</feature>
<keyword evidence="11" id="KW-0539">Nucleus</keyword>
<evidence type="ECO:0000256" key="12">
    <source>
        <dbReference type="PROSITE-ProRule" id="PRU00339"/>
    </source>
</evidence>
<evidence type="ECO:0000256" key="5">
    <source>
        <dbReference type="ARBA" id="ARBA00019143"/>
    </source>
</evidence>
<keyword evidence="10" id="KW-0939">Gibberellin signaling pathway</keyword>
<dbReference type="InterPro" id="IPR019734">
    <property type="entry name" value="TPR_rpt"/>
</dbReference>
<keyword evidence="8" id="KW-0677">Repeat</keyword>
<evidence type="ECO:0000256" key="7">
    <source>
        <dbReference type="ARBA" id="ARBA00022679"/>
    </source>
</evidence>
<dbReference type="InterPro" id="IPR006597">
    <property type="entry name" value="Sel1-like"/>
</dbReference>
<feature type="repeat" description="TPR" evidence="12">
    <location>
        <begin position="300"/>
        <end position="333"/>
    </location>
</feature>
<dbReference type="SMART" id="SM00028">
    <property type="entry name" value="TPR"/>
    <property type="match status" value="11"/>
</dbReference>
<dbReference type="Pfam" id="PF00515">
    <property type="entry name" value="TPR_1"/>
    <property type="match status" value="3"/>
</dbReference>
<dbReference type="GO" id="GO:0009740">
    <property type="term" value="P:gibberellic acid mediated signaling pathway"/>
    <property type="evidence" value="ECO:0007669"/>
    <property type="project" value="UniProtKB-KW"/>
</dbReference>
<keyword evidence="9 12" id="KW-0802">TPR repeat</keyword>
<comment type="similarity">
    <text evidence="3">Belongs to the glycosyltransferase 41 family. O-GlcNAc transferase subfamily.</text>
</comment>
<evidence type="ECO:0000256" key="13">
    <source>
        <dbReference type="SAM" id="MobiDB-lite"/>
    </source>
</evidence>
<keyword evidence="7" id="KW-0808">Transferase</keyword>
<feature type="repeat" description="TPR" evidence="12">
    <location>
        <begin position="402"/>
        <end position="435"/>
    </location>
</feature>
<dbReference type="Proteomes" id="UP001457282">
    <property type="component" value="Unassembled WGS sequence"/>
</dbReference>
<name>A0AAW1WA50_RUBAR</name>
<dbReference type="EMBL" id="JBEDUW010000006">
    <property type="protein sequence ID" value="KAK9921357.1"/>
    <property type="molecule type" value="Genomic_DNA"/>
</dbReference>
<dbReference type="PROSITE" id="PS50005">
    <property type="entry name" value="TPR"/>
    <property type="match status" value="8"/>
</dbReference>
<keyword evidence="16" id="KW-1185">Reference proteome</keyword>
<feature type="repeat" description="TPR" evidence="12">
    <location>
        <begin position="225"/>
        <end position="258"/>
    </location>
</feature>
<comment type="subcellular location">
    <subcellularLocation>
        <location evidence="1">Nucleus</location>
    </subcellularLocation>
</comment>
<dbReference type="InterPro" id="IPR051939">
    <property type="entry name" value="Glycosyltr_41/O-GlcNAc_trsf"/>
</dbReference>
<feature type="repeat" description="TPR" evidence="12">
    <location>
        <begin position="334"/>
        <end position="367"/>
    </location>
</feature>
<proteinExistence type="inferred from homology"/>
<organism evidence="15 16">
    <name type="scientific">Rubus argutus</name>
    <name type="common">Southern blackberry</name>
    <dbReference type="NCBI Taxonomy" id="59490"/>
    <lineage>
        <taxon>Eukaryota</taxon>
        <taxon>Viridiplantae</taxon>
        <taxon>Streptophyta</taxon>
        <taxon>Embryophyta</taxon>
        <taxon>Tracheophyta</taxon>
        <taxon>Spermatophyta</taxon>
        <taxon>Magnoliopsida</taxon>
        <taxon>eudicotyledons</taxon>
        <taxon>Gunneridae</taxon>
        <taxon>Pentapetalae</taxon>
        <taxon>rosids</taxon>
        <taxon>fabids</taxon>
        <taxon>Rosales</taxon>
        <taxon>Rosaceae</taxon>
        <taxon>Rosoideae</taxon>
        <taxon>Rosoideae incertae sedis</taxon>
        <taxon>Rubus</taxon>
    </lineage>
</organism>
<evidence type="ECO:0000259" key="14">
    <source>
        <dbReference type="Pfam" id="PF13844"/>
    </source>
</evidence>
<dbReference type="FunFam" id="1.25.40.10:FF:001620">
    <property type="entry name" value="probable UDP-N-acetylglucosamine--peptide N-acetylglucosaminyltransferase SPINDLY"/>
    <property type="match status" value="1"/>
</dbReference>
<accession>A0AAW1WA50</accession>
<dbReference type="EC" id="2.4.1.255" evidence="4"/>
<evidence type="ECO:0000256" key="4">
    <source>
        <dbReference type="ARBA" id="ARBA00011970"/>
    </source>
</evidence>
<dbReference type="InterPro" id="IPR029489">
    <property type="entry name" value="OGT/SEC/SPY_C"/>
</dbReference>
<feature type="repeat" description="TPR" evidence="12">
    <location>
        <begin position="191"/>
        <end position="224"/>
    </location>
</feature>
<dbReference type="PANTHER" id="PTHR44835:SF1">
    <property type="entry name" value="PROTEIN O-GLCNAC TRANSFERASE"/>
    <property type="match status" value="1"/>
</dbReference>
<comment type="caution">
    <text evidence="15">The sequence shown here is derived from an EMBL/GenBank/DDBJ whole genome shotgun (WGS) entry which is preliminary data.</text>
</comment>
<feature type="domain" description="O-GlcNAc transferase C-terminal" evidence="14">
    <location>
        <begin position="655"/>
        <end position="832"/>
    </location>
</feature>
<gene>
    <name evidence="15" type="ORF">M0R45_029868</name>
</gene>
<evidence type="ECO:0000256" key="11">
    <source>
        <dbReference type="ARBA" id="ARBA00023242"/>
    </source>
</evidence>
<evidence type="ECO:0000256" key="8">
    <source>
        <dbReference type="ARBA" id="ARBA00022737"/>
    </source>
</evidence>
<dbReference type="AlphaFoldDB" id="A0AAW1WA50"/>
<feature type="repeat" description="TPR" evidence="12">
    <location>
        <begin position="116"/>
        <end position="149"/>
    </location>
</feature>
<dbReference type="PROSITE" id="PS50293">
    <property type="entry name" value="TPR_REGION"/>
    <property type="match status" value="3"/>
</dbReference>
<dbReference type="SMART" id="SM00671">
    <property type="entry name" value="SEL1"/>
    <property type="match status" value="5"/>
</dbReference>
<dbReference type="GO" id="GO:0005634">
    <property type="term" value="C:nucleus"/>
    <property type="evidence" value="ECO:0007669"/>
    <property type="project" value="UniProtKB-SubCell"/>
</dbReference>
<feature type="repeat" description="TPR" evidence="12">
    <location>
        <begin position="368"/>
        <end position="401"/>
    </location>
</feature>
<dbReference type="Gene3D" id="3.40.50.11380">
    <property type="match status" value="1"/>
</dbReference>
<feature type="compositionally biased region" description="Polar residues" evidence="13">
    <location>
        <begin position="903"/>
        <end position="913"/>
    </location>
</feature>
<evidence type="ECO:0000256" key="2">
    <source>
        <dbReference type="ARBA" id="ARBA00004922"/>
    </source>
</evidence>
<keyword evidence="6" id="KW-0328">Glycosyltransferase</keyword>
<sequence length="913" mass="101489">MAWTDKDVCNGKDGDPVVENGFLNSSQPSPSTSDSLVGATPERKRFEVKETISYANILRSRNKFSDALSLYETVLENDAGNVEAHIGKGICLQMKNMGRLAFDSFMEAIKLDAQNACALTHCGILYKDEGRLREAAESYQKALIADPSYKPAAECLAIVLTDLGTSLKLAGNTQDGLQKYYEALKTDPHYAPAYYNLGVVYSEMMQFDSALGCYEKAALERPMYAEAYCNMGVIYKNRGDLESAIACYERCLAVSPNFEIAKNNMAIALTDLGTKVKLEGDIDQGISYYKKALYYNWHYADAMYNLGVAYGEMLKFDMAIVFYELAFHFNPHCAEACNNLGVIYKDRDNLDKAVECYQMALSIKPNFSQSLNNLGVVYTVQGKMDAAASMIEKAIIANPTYAEAYNNLGVLYRDAGNISMAIDAYEQCLKIDPDSRNAGQNRLLAMNYIHEGHDDKLFVAHRDWGRRFMRLFSQHTSWDNSNDPERPLVIGYVSPDYFTHSVSYFIEAPLAHHEYAKYKVVIYSAVVKADAKTIRFREKVLKKGGIWRDIYGIDEKKVASIVREDKVDILVELTGHTANNKLGTMACRPAPVQVTWIGYPNTTGLPAIDYRITDSLADPPESKQKHVEELVRLPECFLCYTPSPEAGPVSPTPALSNGFITFGSFNNLAKITPKVLQVWARILSAIPNSRLVVKCKPFSCDSVRERFLSTLEQLGLEPLRVDLLPLILLNYDHMQAYSLMDISLDTFPYAGTTTTCESLYMGVPCVTMAGSVHAHNVGVSILGKVGLGNLIAKDEEEYVQLAVQLASDITALSNLRMSLRDLMARSPVCDGPNFTLGLESAYRNMWRRYCKGDVPSQRHMEILQQELTTEEPAFESVRITTSVAGSPGSIKSNGFNPLPTPMLNPSSCEENGV</sequence>
<dbReference type="InterPro" id="IPR011990">
    <property type="entry name" value="TPR-like_helical_dom_sf"/>
</dbReference>
<evidence type="ECO:0000256" key="10">
    <source>
        <dbReference type="ARBA" id="ARBA00022941"/>
    </source>
</evidence>
<dbReference type="Gene3D" id="1.25.40.10">
    <property type="entry name" value="Tetratricopeptide repeat domain"/>
    <property type="match status" value="4"/>
</dbReference>
<evidence type="ECO:0000256" key="1">
    <source>
        <dbReference type="ARBA" id="ARBA00004123"/>
    </source>
</evidence>
<dbReference type="Gene3D" id="3.40.50.2000">
    <property type="entry name" value="Glycogen Phosphorylase B"/>
    <property type="match status" value="1"/>
</dbReference>
<dbReference type="PANTHER" id="PTHR44835">
    <property type="entry name" value="UDP-N-ACETYLGLUCOSAMINE--PEPTIDE N-ACETYLGLUCOSAMINYLTRANSFERASE SPINDLY-RELATED"/>
    <property type="match status" value="1"/>
</dbReference>